<dbReference type="InterPro" id="IPR001387">
    <property type="entry name" value="Cro/C1-type_HTH"/>
</dbReference>
<accession>A0A1G8CUU6</accession>
<gene>
    <name evidence="3" type="ORF">SAMN05216553_12446</name>
</gene>
<evidence type="ECO:0000259" key="2">
    <source>
        <dbReference type="PROSITE" id="PS50943"/>
    </source>
</evidence>
<dbReference type="STRING" id="200378.SAMN05216553_12446"/>
<evidence type="ECO:0000256" key="1">
    <source>
        <dbReference type="SAM" id="MobiDB-lite"/>
    </source>
</evidence>
<evidence type="ECO:0000313" key="4">
    <source>
        <dbReference type="Proteomes" id="UP000199623"/>
    </source>
</evidence>
<dbReference type="SUPFAM" id="SSF47413">
    <property type="entry name" value="lambda repressor-like DNA-binding domains"/>
    <property type="match status" value="1"/>
</dbReference>
<dbReference type="PROSITE" id="PS50943">
    <property type="entry name" value="HTH_CROC1"/>
    <property type="match status" value="1"/>
</dbReference>
<dbReference type="SMART" id="SM00530">
    <property type="entry name" value="HTH_XRE"/>
    <property type="match status" value="1"/>
</dbReference>
<evidence type="ECO:0000313" key="3">
    <source>
        <dbReference type="EMBL" id="SDH48993.1"/>
    </source>
</evidence>
<proteinExistence type="predicted"/>
<organism evidence="3 4">
    <name type="scientific">Lentzea fradiae</name>
    <dbReference type="NCBI Taxonomy" id="200378"/>
    <lineage>
        <taxon>Bacteria</taxon>
        <taxon>Bacillati</taxon>
        <taxon>Actinomycetota</taxon>
        <taxon>Actinomycetes</taxon>
        <taxon>Pseudonocardiales</taxon>
        <taxon>Pseudonocardiaceae</taxon>
        <taxon>Lentzea</taxon>
    </lineage>
</organism>
<feature type="region of interest" description="Disordered" evidence="1">
    <location>
        <begin position="1"/>
        <end position="20"/>
    </location>
</feature>
<dbReference type="CDD" id="cd00093">
    <property type="entry name" value="HTH_XRE"/>
    <property type="match status" value="1"/>
</dbReference>
<dbReference type="AlphaFoldDB" id="A0A1G8CUU6"/>
<feature type="domain" description="HTH cro/C1-type" evidence="2">
    <location>
        <begin position="31"/>
        <end position="65"/>
    </location>
</feature>
<dbReference type="EMBL" id="FNCC01000024">
    <property type="protein sequence ID" value="SDH48993.1"/>
    <property type="molecule type" value="Genomic_DNA"/>
</dbReference>
<dbReference type="Gene3D" id="1.10.260.40">
    <property type="entry name" value="lambda repressor-like DNA-binding domains"/>
    <property type="match status" value="1"/>
</dbReference>
<protein>
    <submittedName>
        <fullName evidence="3">Helix-turn-helix</fullName>
    </submittedName>
</protein>
<dbReference type="Pfam" id="PF13560">
    <property type="entry name" value="HTH_31"/>
    <property type="match status" value="1"/>
</dbReference>
<keyword evidence="4" id="KW-1185">Reference proteome</keyword>
<dbReference type="InterPro" id="IPR010982">
    <property type="entry name" value="Lambda_DNA-bd_dom_sf"/>
</dbReference>
<reference evidence="4" key="1">
    <citation type="submission" date="2016-10" db="EMBL/GenBank/DDBJ databases">
        <authorList>
            <person name="Varghese N."/>
            <person name="Submissions S."/>
        </authorList>
    </citation>
    <scope>NUCLEOTIDE SEQUENCE [LARGE SCALE GENOMIC DNA]</scope>
    <source>
        <strain evidence="4">CGMCC 4.3506</strain>
    </source>
</reference>
<dbReference type="RefSeq" id="WP_090059780.1">
    <property type="nucleotide sequence ID" value="NZ_FNCC01000024.1"/>
</dbReference>
<name>A0A1G8CUU6_9PSEU</name>
<sequence length="107" mass="12451">MPTSPDRRIATGRNPKPVDPNAMAAELREEMRAERRRRGISLSVLARELCVNRGTLSRFETGRTKSLERIEYYHFATDYATVVNPDLAAEWQRRYDDAVRRERRGTV</sequence>
<dbReference type="GO" id="GO:0003677">
    <property type="term" value="F:DNA binding"/>
    <property type="evidence" value="ECO:0007669"/>
    <property type="project" value="InterPro"/>
</dbReference>
<dbReference type="Proteomes" id="UP000199623">
    <property type="component" value="Unassembled WGS sequence"/>
</dbReference>